<proteinExistence type="predicted"/>
<protein>
    <submittedName>
        <fullName evidence="1">Uncharacterized protein</fullName>
    </submittedName>
</protein>
<dbReference type="EMBL" id="FOLE01000003">
    <property type="protein sequence ID" value="SFC18446.1"/>
    <property type="molecule type" value="Genomic_DNA"/>
</dbReference>
<dbReference type="Proteomes" id="UP000199514">
    <property type="component" value="Unassembled WGS sequence"/>
</dbReference>
<gene>
    <name evidence="1" type="ORF">SAMN05421780_103193</name>
</gene>
<accession>A0A1I1H3W8</accession>
<reference evidence="1 2" key="1">
    <citation type="submission" date="2016-10" db="EMBL/GenBank/DDBJ databases">
        <authorList>
            <person name="de Groot N.N."/>
        </authorList>
    </citation>
    <scope>NUCLEOTIDE SEQUENCE [LARGE SCALE GENOMIC DNA]</scope>
    <source>
        <strain evidence="1 2">DSM 6793</strain>
    </source>
</reference>
<evidence type="ECO:0000313" key="1">
    <source>
        <dbReference type="EMBL" id="SFC18446.1"/>
    </source>
</evidence>
<sequence length="69" mass="8225">MIIASTFVNGIIVENNVFDVDRAVWRHHLQDCESNLTYYYCIPKITRRYKKSAESYIVEKIQFFTFGKI</sequence>
<evidence type="ECO:0000313" key="2">
    <source>
        <dbReference type="Proteomes" id="UP000199514"/>
    </source>
</evidence>
<keyword evidence="2" id="KW-1185">Reference proteome</keyword>
<organism evidence="1 2">
    <name type="scientific">Flexibacter flexilis DSM 6793</name>
    <dbReference type="NCBI Taxonomy" id="927664"/>
    <lineage>
        <taxon>Bacteria</taxon>
        <taxon>Pseudomonadati</taxon>
        <taxon>Bacteroidota</taxon>
        <taxon>Cytophagia</taxon>
        <taxon>Cytophagales</taxon>
        <taxon>Flexibacteraceae</taxon>
        <taxon>Flexibacter</taxon>
    </lineage>
</organism>
<name>A0A1I1H3W8_9BACT</name>
<dbReference type="AlphaFoldDB" id="A0A1I1H3W8"/>